<dbReference type="AlphaFoldDB" id="A0A2G2Z9D1"/>
<protein>
    <submittedName>
        <fullName evidence="2">Uncharacterized protein</fullName>
    </submittedName>
</protein>
<dbReference type="EMBL" id="AYRZ02000006">
    <property type="protein sequence ID" value="PHT78606.1"/>
    <property type="molecule type" value="Genomic_DNA"/>
</dbReference>
<organism evidence="2 3">
    <name type="scientific">Capsicum annuum</name>
    <name type="common">Capsicum pepper</name>
    <dbReference type="NCBI Taxonomy" id="4072"/>
    <lineage>
        <taxon>Eukaryota</taxon>
        <taxon>Viridiplantae</taxon>
        <taxon>Streptophyta</taxon>
        <taxon>Embryophyta</taxon>
        <taxon>Tracheophyta</taxon>
        <taxon>Spermatophyta</taxon>
        <taxon>Magnoliopsida</taxon>
        <taxon>eudicotyledons</taxon>
        <taxon>Gunneridae</taxon>
        <taxon>Pentapetalae</taxon>
        <taxon>asterids</taxon>
        <taxon>lamiids</taxon>
        <taxon>Solanales</taxon>
        <taxon>Solanaceae</taxon>
        <taxon>Solanoideae</taxon>
        <taxon>Capsiceae</taxon>
        <taxon>Capsicum</taxon>
    </lineage>
</organism>
<gene>
    <name evidence="2" type="ORF">T459_16658</name>
</gene>
<reference evidence="2 3" key="1">
    <citation type="journal article" date="2014" name="Nat. Genet.">
        <title>Genome sequence of the hot pepper provides insights into the evolution of pungency in Capsicum species.</title>
        <authorList>
            <person name="Kim S."/>
            <person name="Park M."/>
            <person name="Yeom S.I."/>
            <person name="Kim Y.M."/>
            <person name="Lee J.M."/>
            <person name="Lee H.A."/>
            <person name="Seo E."/>
            <person name="Choi J."/>
            <person name="Cheong K."/>
            <person name="Kim K.T."/>
            <person name="Jung K."/>
            <person name="Lee G.W."/>
            <person name="Oh S.K."/>
            <person name="Bae C."/>
            <person name="Kim S.B."/>
            <person name="Lee H.Y."/>
            <person name="Kim S.Y."/>
            <person name="Kim M.S."/>
            <person name="Kang B.C."/>
            <person name="Jo Y.D."/>
            <person name="Yang H.B."/>
            <person name="Jeong H.J."/>
            <person name="Kang W.H."/>
            <person name="Kwon J.K."/>
            <person name="Shin C."/>
            <person name="Lim J.Y."/>
            <person name="Park J.H."/>
            <person name="Huh J.H."/>
            <person name="Kim J.S."/>
            <person name="Kim B.D."/>
            <person name="Cohen O."/>
            <person name="Paran I."/>
            <person name="Suh M.C."/>
            <person name="Lee S.B."/>
            <person name="Kim Y.K."/>
            <person name="Shin Y."/>
            <person name="Noh S.J."/>
            <person name="Park J."/>
            <person name="Seo Y.S."/>
            <person name="Kwon S.Y."/>
            <person name="Kim H.A."/>
            <person name="Park J.M."/>
            <person name="Kim H.J."/>
            <person name="Choi S.B."/>
            <person name="Bosland P.W."/>
            <person name="Reeves G."/>
            <person name="Jo S.H."/>
            <person name="Lee B.W."/>
            <person name="Cho H.T."/>
            <person name="Choi H.S."/>
            <person name="Lee M.S."/>
            <person name="Yu Y."/>
            <person name="Do Choi Y."/>
            <person name="Park B.S."/>
            <person name="van Deynze A."/>
            <person name="Ashrafi H."/>
            <person name="Hill T."/>
            <person name="Kim W.T."/>
            <person name="Pai H.S."/>
            <person name="Ahn H.K."/>
            <person name="Yeam I."/>
            <person name="Giovannoni J.J."/>
            <person name="Rose J.K."/>
            <person name="Sorensen I."/>
            <person name="Lee S.J."/>
            <person name="Kim R.W."/>
            <person name="Choi I.Y."/>
            <person name="Choi B.S."/>
            <person name="Lim J.S."/>
            <person name="Lee Y.H."/>
            <person name="Choi D."/>
        </authorList>
    </citation>
    <scope>NUCLEOTIDE SEQUENCE [LARGE SCALE GENOMIC DNA]</scope>
    <source>
        <strain evidence="3">cv. CM334</strain>
    </source>
</reference>
<dbReference type="Gramene" id="PHT78606">
    <property type="protein sequence ID" value="PHT78606"/>
    <property type="gene ID" value="T459_16658"/>
</dbReference>
<reference evidence="2 3" key="2">
    <citation type="journal article" date="2017" name="Genome Biol.">
        <title>New reference genome sequences of hot pepper reveal the massive evolution of plant disease-resistance genes by retroduplication.</title>
        <authorList>
            <person name="Kim S."/>
            <person name="Park J."/>
            <person name="Yeom S.I."/>
            <person name="Kim Y.M."/>
            <person name="Seo E."/>
            <person name="Kim K.T."/>
            <person name="Kim M.S."/>
            <person name="Lee J.M."/>
            <person name="Cheong K."/>
            <person name="Shin H.S."/>
            <person name="Kim S.B."/>
            <person name="Han K."/>
            <person name="Lee J."/>
            <person name="Park M."/>
            <person name="Lee H.A."/>
            <person name="Lee H.Y."/>
            <person name="Lee Y."/>
            <person name="Oh S."/>
            <person name="Lee J.H."/>
            <person name="Choi E."/>
            <person name="Choi E."/>
            <person name="Lee S.E."/>
            <person name="Jeon J."/>
            <person name="Kim H."/>
            <person name="Choi G."/>
            <person name="Song H."/>
            <person name="Lee J."/>
            <person name="Lee S.C."/>
            <person name="Kwon J.K."/>
            <person name="Lee H.Y."/>
            <person name="Koo N."/>
            <person name="Hong Y."/>
            <person name="Kim R.W."/>
            <person name="Kang W.H."/>
            <person name="Huh J.H."/>
            <person name="Kang B.C."/>
            <person name="Yang T.J."/>
            <person name="Lee Y.H."/>
            <person name="Bennetzen J.L."/>
            <person name="Choi D."/>
        </authorList>
    </citation>
    <scope>NUCLEOTIDE SEQUENCE [LARGE SCALE GENOMIC DNA]</scope>
    <source>
        <strain evidence="3">cv. CM334</strain>
    </source>
</reference>
<comment type="caution">
    <text evidence="2">The sequence shown here is derived from an EMBL/GenBank/DDBJ whole genome shotgun (WGS) entry which is preliminary data.</text>
</comment>
<evidence type="ECO:0000313" key="2">
    <source>
        <dbReference type="EMBL" id="PHT78606.1"/>
    </source>
</evidence>
<evidence type="ECO:0000313" key="3">
    <source>
        <dbReference type="Proteomes" id="UP000222542"/>
    </source>
</evidence>
<accession>A0A2G2Z9D1</accession>
<evidence type="ECO:0000256" key="1">
    <source>
        <dbReference type="SAM" id="MobiDB-lite"/>
    </source>
</evidence>
<dbReference type="Proteomes" id="UP000222542">
    <property type="component" value="Unassembled WGS sequence"/>
</dbReference>
<keyword evidence="3" id="KW-1185">Reference proteome</keyword>
<proteinExistence type="predicted"/>
<sequence>MISEFEKYLTWERLENFKKHEQNSQQQISTILDNTYSINNILEMIYKEVKKPDPPRHYETIIETPAYERFVQRQKQKAYEDELKAKKNAEYEKFIEWKKQQKMLKEKEKIEKEEDIPLFLREEPVQIKEDTTSQLLEMMKEIRKELDEIIEKQRQKEEEKVNTIQQEEELDPNDLEPEMIKLEINKVKKEDTEDVQQEILSEQEEEIIQPEEYINVKIEQDEYKYQDEPRTYKPRDHYYQGEIRRQRAYKKPNYRRTEYINNRTE</sequence>
<name>A0A2G2Z9D1_CAPAN</name>
<feature type="region of interest" description="Disordered" evidence="1">
    <location>
        <begin position="155"/>
        <end position="174"/>
    </location>
</feature>